<proteinExistence type="predicted"/>
<organism evidence="1 2">
    <name type="scientific">Paenibacillus aceti</name>
    <dbReference type="NCBI Taxonomy" id="1820010"/>
    <lineage>
        <taxon>Bacteria</taxon>
        <taxon>Bacillati</taxon>
        <taxon>Bacillota</taxon>
        <taxon>Bacilli</taxon>
        <taxon>Bacillales</taxon>
        <taxon>Paenibacillaceae</taxon>
        <taxon>Paenibacillus</taxon>
    </lineage>
</organism>
<name>A0ABQ1VR42_9BACL</name>
<dbReference type="Proteomes" id="UP000608420">
    <property type="component" value="Unassembled WGS sequence"/>
</dbReference>
<accession>A0ABQ1VR42</accession>
<keyword evidence="2" id="KW-1185">Reference proteome</keyword>
<protein>
    <submittedName>
        <fullName evidence="1">Uncharacterized protein</fullName>
    </submittedName>
</protein>
<dbReference type="EMBL" id="BMIW01000004">
    <property type="protein sequence ID" value="GGF88783.1"/>
    <property type="molecule type" value="Genomic_DNA"/>
</dbReference>
<gene>
    <name evidence="1" type="ORF">GCM10010913_07830</name>
</gene>
<evidence type="ECO:0000313" key="2">
    <source>
        <dbReference type="Proteomes" id="UP000608420"/>
    </source>
</evidence>
<reference evidence="2" key="1">
    <citation type="journal article" date="2019" name="Int. J. Syst. Evol. Microbiol.">
        <title>The Global Catalogue of Microorganisms (GCM) 10K type strain sequencing project: providing services to taxonomists for standard genome sequencing and annotation.</title>
        <authorList>
            <consortium name="The Broad Institute Genomics Platform"/>
            <consortium name="The Broad Institute Genome Sequencing Center for Infectious Disease"/>
            <person name="Wu L."/>
            <person name="Ma J."/>
        </authorList>
    </citation>
    <scope>NUCLEOTIDE SEQUENCE [LARGE SCALE GENOMIC DNA]</scope>
    <source>
        <strain evidence="2">CGMCC 1.15420</strain>
    </source>
</reference>
<dbReference type="RefSeq" id="WP_120463202.1">
    <property type="nucleotide sequence ID" value="NZ_BMIW01000004.1"/>
</dbReference>
<evidence type="ECO:0000313" key="1">
    <source>
        <dbReference type="EMBL" id="GGF88783.1"/>
    </source>
</evidence>
<sequence length="238" mass="27012">MMNQFLAIDGWSSSNPNLTGKVMDKPGVGRSAFVTRKQENSIVVRVFNNGFIVATYKFPKVDLPFKSKMHRWLNMGFCGEWHYKEGQNRGDYFIRAVLAGLKPIGFVTVANHDKNDYHELARQSDLVSKETQIADQKTVGFALSGTISQHLDLEALIKSYELLEEARYDEVRGYFMNQYVKSKIRALSNQKLSDYLAGYDFTNPKSDYDLIFSGLLFGHPIESTFASLVGSMVYNNKS</sequence>
<comment type="caution">
    <text evidence="1">The sequence shown here is derived from an EMBL/GenBank/DDBJ whole genome shotgun (WGS) entry which is preliminary data.</text>
</comment>